<evidence type="ECO:0000256" key="3">
    <source>
        <dbReference type="SAM" id="SignalP"/>
    </source>
</evidence>
<protein>
    <recommendedName>
        <fullName evidence="6">Envelope fusion protein</fullName>
    </recommendedName>
</protein>
<keyword evidence="3" id="KW-0732">Signal</keyword>
<reference evidence="4 5" key="1">
    <citation type="submission" date="2024-01" db="EMBL/GenBank/DDBJ databases">
        <title>The genome of the rayed Mediterranean limpet Patella caerulea (Linnaeus, 1758).</title>
        <authorList>
            <person name="Anh-Thu Weber A."/>
            <person name="Halstead-Nussloch G."/>
        </authorList>
    </citation>
    <scope>NUCLEOTIDE SEQUENCE [LARGE SCALE GENOMIC DNA]</scope>
    <source>
        <strain evidence="4">AATW-2023a</strain>
        <tissue evidence="4">Whole specimen</tissue>
    </source>
</reference>
<evidence type="ECO:0000313" key="4">
    <source>
        <dbReference type="EMBL" id="KAK6172655.1"/>
    </source>
</evidence>
<feature type="transmembrane region" description="Helical" evidence="2">
    <location>
        <begin position="572"/>
        <end position="593"/>
    </location>
</feature>
<comment type="caution">
    <text evidence="4">The sequence shown here is derived from an EMBL/GenBank/DDBJ whole genome shotgun (WGS) entry which is preliminary data.</text>
</comment>
<evidence type="ECO:0000256" key="2">
    <source>
        <dbReference type="SAM" id="Phobius"/>
    </source>
</evidence>
<evidence type="ECO:0008006" key="6">
    <source>
        <dbReference type="Google" id="ProtNLM"/>
    </source>
</evidence>
<dbReference type="EMBL" id="JAZGQO010000011">
    <property type="protein sequence ID" value="KAK6172655.1"/>
    <property type="molecule type" value="Genomic_DNA"/>
</dbReference>
<feature type="chain" id="PRO_5043003402" description="Envelope fusion protein" evidence="3">
    <location>
        <begin position="16"/>
        <end position="650"/>
    </location>
</feature>
<accession>A0AAN8JCZ5</accession>
<organism evidence="4 5">
    <name type="scientific">Patella caerulea</name>
    <name type="common">Rayed Mediterranean limpet</name>
    <dbReference type="NCBI Taxonomy" id="87958"/>
    <lineage>
        <taxon>Eukaryota</taxon>
        <taxon>Metazoa</taxon>
        <taxon>Spiralia</taxon>
        <taxon>Lophotrochozoa</taxon>
        <taxon>Mollusca</taxon>
        <taxon>Gastropoda</taxon>
        <taxon>Patellogastropoda</taxon>
        <taxon>Patelloidea</taxon>
        <taxon>Patellidae</taxon>
        <taxon>Patella</taxon>
    </lineage>
</organism>
<proteinExistence type="predicted"/>
<dbReference type="Proteomes" id="UP001347796">
    <property type="component" value="Unassembled WGS sequence"/>
</dbReference>
<sequence length="650" mass="74032">MKLSLIFIFLGGINSFLIRENVVFRQISEFSTSRSLWLVSFVIDLKPYNTFISSLSRDKKKGIATASQIISKYIKQQTNMDYASLFANRLQDIQDIQSLYTELRTKAGEYKLIASTRPRRAILPIVGKALSYLFGTVSQSEFNTIKHNVKKLYQNQESIIHVVDQSLSILNVSRIEISKNRASINSLILNLKQFELQFQGLVANLTNEVTLIKNFLSLDYKLKFILDELKHLTLQCLRYVEYFNDQLNMLSLGHISPSVLKPADLKSLLLEIRSQLPSTVHLSADPSLKLWHYYKFLTCSTKLDVDKIYVILTIPLLDSTKKLEIFYAHNLPAPMHTKYVHAKTPHTSGLVAKYQLESQMFEVNSERTQYVLLTESEVEVCTNRLVKTCSIKSPLYPINLSKLCVIALFMQNTKLSKDVCTVHVQPTIILPLAEYLTDGYWAVSTQNLLRFSLVCNQKKYSTSTLSITAKPPIDILKLNMSCSASNEYISLLPIYNRESTFHIQNTFQNINTHFNISSLALWKPLSIAFPNLEIPELSPTLKDVKEIPIKKFIKELTPLKVVDKPWPHTNSVLSIIGLILTISVVTYLLVRYFQIRQGKLAKKFENDRVRATYAAHKEMVSAETEDGNTFAGTDDSTPALRHNPVTLTLS</sequence>
<feature type="signal peptide" evidence="3">
    <location>
        <begin position="1"/>
        <end position="15"/>
    </location>
</feature>
<keyword evidence="5" id="KW-1185">Reference proteome</keyword>
<keyword evidence="2" id="KW-1133">Transmembrane helix</keyword>
<gene>
    <name evidence="4" type="ORF">SNE40_016268</name>
</gene>
<evidence type="ECO:0000256" key="1">
    <source>
        <dbReference type="SAM" id="MobiDB-lite"/>
    </source>
</evidence>
<dbReference type="AlphaFoldDB" id="A0AAN8JCZ5"/>
<name>A0AAN8JCZ5_PATCE</name>
<keyword evidence="2" id="KW-0812">Transmembrane</keyword>
<evidence type="ECO:0000313" key="5">
    <source>
        <dbReference type="Proteomes" id="UP001347796"/>
    </source>
</evidence>
<feature type="region of interest" description="Disordered" evidence="1">
    <location>
        <begin position="624"/>
        <end position="650"/>
    </location>
</feature>
<keyword evidence="2" id="KW-0472">Membrane</keyword>